<gene>
    <name evidence="2" type="ORF">J2W39_005121</name>
</gene>
<comment type="caution">
    <text evidence="2">The sequence shown here is derived from an EMBL/GenBank/DDBJ whole genome shotgun (WGS) entry which is preliminary data.</text>
</comment>
<feature type="compositionally biased region" description="Basic and acidic residues" evidence="1">
    <location>
        <begin position="1"/>
        <end position="11"/>
    </location>
</feature>
<name>A0AAW8EM10_VARPD</name>
<evidence type="ECO:0000313" key="2">
    <source>
        <dbReference type="EMBL" id="MDP9973858.1"/>
    </source>
</evidence>
<accession>A0AAW8EM10</accession>
<proteinExistence type="predicted"/>
<dbReference type="AlphaFoldDB" id="A0AAW8EM10"/>
<reference evidence="2" key="1">
    <citation type="submission" date="2023-07" db="EMBL/GenBank/DDBJ databases">
        <title>Sorghum-associated microbial communities from plants grown in Nebraska, USA.</title>
        <authorList>
            <person name="Schachtman D."/>
        </authorList>
    </citation>
    <scope>NUCLEOTIDE SEQUENCE</scope>
    <source>
        <strain evidence="2">DS3315</strain>
    </source>
</reference>
<feature type="region of interest" description="Disordered" evidence="1">
    <location>
        <begin position="1"/>
        <end position="22"/>
    </location>
</feature>
<dbReference type="Proteomes" id="UP001224845">
    <property type="component" value="Unassembled WGS sequence"/>
</dbReference>
<organism evidence="2 3">
    <name type="scientific">Variovorax paradoxus</name>
    <dbReference type="NCBI Taxonomy" id="34073"/>
    <lineage>
        <taxon>Bacteria</taxon>
        <taxon>Pseudomonadati</taxon>
        <taxon>Pseudomonadota</taxon>
        <taxon>Betaproteobacteria</taxon>
        <taxon>Burkholderiales</taxon>
        <taxon>Comamonadaceae</taxon>
        <taxon>Variovorax</taxon>
    </lineage>
</organism>
<sequence>MTGDHHHECPDPHGTNSGFTLGSEVDDKTAVARLEDGVLKIEQAFA</sequence>
<evidence type="ECO:0000256" key="1">
    <source>
        <dbReference type="SAM" id="MobiDB-lite"/>
    </source>
</evidence>
<dbReference type="CDD" id="cd06464">
    <property type="entry name" value="ACD_sHsps-like"/>
    <property type="match status" value="1"/>
</dbReference>
<protein>
    <submittedName>
        <fullName evidence="2">Uncharacterized protein</fullName>
    </submittedName>
</protein>
<dbReference type="EMBL" id="JAUSRV010000014">
    <property type="protein sequence ID" value="MDP9973858.1"/>
    <property type="molecule type" value="Genomic_DNA"/>
</dbReference>
<dbReference type="RefSeq" id="WP_018904114.1">
    <property type="nucleotide sequence ID" value="NZ_CAXUQE020000002.1"/>
</dbReference>
<evidence type="ECO:0000313" key="3">
    <source>
        <dbReference type="Proteomes" id="UP001224845"/>
    </source>
</evidence>